<dbReference type="Pfam" id="PF01522">
    <property type="entry name" value="Polysacc_deac_1"/>
    <property type="match status" value="1"/>
</dbReference>
<comment type="caution">
    <text evidence="2">The sequence shown here is derived from an EMBL/GenBank/DDBJ whole genome shotgun (WGS) entry which is preliminary data.</text>
</comment>
<dbReference type="InterPro" id="IPR011330">
    <property type="entry name" value="Glyco_hydro/deAcase_b/a-brl"/>
</dbReference>
<dbReference type="InterPro" id="IPR050248">
    <property type="entry name" value="Polysacc_deacetylase_ArnD"/>
</dbReference>
<reference evidence="2" key="1">
    <citation type="journal article" date="2019" name="Nat. Med.">
        <title>A library of human gut bacterial isolates paired with longitudinal multiomics data enables mechanistic microbiome research.</title>
        <authorList>
            <person name="Poyet M."/>
            <person name="Groussin M."/>
            <person name="Gibbons S.M."/>
            <person name="Avila-Pacheco J."/>
            <person name="Jiang X."/>
            <person name="Kearney S.M."/>
            <person name="Perrotta A.R."/>
            <person name="Berdy B."/>
            <person name="Zhao S."/>
            <person name="Lieberman T.D."/>
            <person name="Swanson P.K."/>
            <person name="Smith M."/>
            <person name="Roesemann S."/>
            <person name="Alexander J.E."/>
            <person name="Rich S.A."/>
            <person name="Livny J."/>
            <person name="Vlamakis H."/>
            <person name="Clish C."/>
            <person name="Bullock K."/>
            <person name="Deik A."/>
            <person name="Scott J."/>
            <person name="Pierce K.A."/>
            <person name="Xavier R.J."/>
            <person name="Alm E.J."/>
        </authorList>
    </citation>
    <scope>NUCLEOTIDE SEQUENCE</scope>
    <source>
        <strain evidence="2">BIOML-A179</strain>
    </source>
</reference>
<feature type="domain" description="NodB homology" evidence="1">
    <location>
        <begin position="37"/>
        <end position="220"/>
    </location>
</feature>
<organism evidence="2">
    <name type="scientific">Turicibacter sanguinis</name>
    <dbReference type="NCBI Taxonomy" id="154288"/>
    <lineage>
        <taxon>Bacteria</taxon>
        <taxon>Bacillati</taxon>
        <taxon>Bacillota</taxon>
        <taxon>Erysipelotrichia</taxon>
        <taxon>Erysipelotrichales</taxon>
        <taxon>Turicibacteraceae</taxon>
        <taxon>Turicibacter</taxon>
    </lineage>
</organism>
<accession>A0A6G2CMW8</accession>
<dbReference type="Gene3D" id="3.20.20.370">
    <property type="entry name" value="Glycoside hydrolase/deacetylase"/>
    <property type="match status" value="1"/>
</dbReference>
<dbReference type="GO" id="GO:0016810">
    <property type="term" value="F:hydrolase activity, acting on carbon-nitrogen (but not peptide) bonds"/>
    <property type="evidence" value="ECO:0007669"/>
    <property type="project" value="InterPro"/>
</dbReference>
<dbReference type="OrthoDB" id="9812065at2"/>
<name>A0A6G2CMW8_9FIRM</name>
<dbReference type="PANTHER" id="PTHR10587:SF137">
    <property type="entry name" value="4-DEOXY-4-FORMAMIDO-L-ARABINOSE-PHOSPHOUNDECAPRENOL DEFORMYLASE ARND-RELATED"/>
    <property type="match status" value="1"/>
</dbReference>
<dbReference type="CDD" id="cd10959">
    <property type="entry name" value="CE4_NodB_like_3"/>
    <property type="match status" value="1"/>
</dbReference>
<protein>
    <submittedName>
        <fullName evidence="2">Polysaccharide deacetylase family protein</fullName>
    </submittedName>
</protein>
<gene>
    <name evidence="2" type="ORF">GMA64_06825</name>
</gene>
<evidence type="ECO:0000313" key="2">
    <source>
        <dbReference type="EMBL" id="MTL94236.1"/>
    </source>
</evidence>
<dbReference type="InterPro" id="IPR002509">
    <property type="entry name" value="NODB_dom"/>
</dbReference>
<dbReference type="PANTHER" id="PTHR10587">
    <property type="entry name" value="GLYCOSYL TRANSFERASE-RELATED"/>
    <property type="match status" value="1"/>
</dbReference>
<proteinExistence type="predicted"/>
<dbReference type="PROSITE" id="PS51677">
    <property type="entry name" value="NODB"/>
    <property type="match status" value="1"/>
</dbReference>
<evidence type="ECO:0000259" key="1">
    <source>
        <dbReference type="PROSITE" id="PS51677"/>
    </source>
</evidence>
<dbReference type="GO" id="GO:0005975">
    <property type="term" value="P:carbohydrate metabolic process"/>
    <property type="evidence" value="ECO:0007669"/>
    <property type="project" value="InterPro"/>
</dbReference>
<dbReference type="SUPFAM" id="SSF88713">
    <property type="entry name" value="Glycoside hydrolase/deacetylase"/>
    <property type="match status" value="1"/>
</dbReference>
<dbReference type="AlphaFoldDB" id="A0A6G2CMW8"/>
<dbReference type="EMBL" id="WMQV01000012">
    <property type="protein sequence ID" value="MTL94236.1"/>
    <property type="molecule type" value="Genomic_DNA"/>
</dbReference>
<sequence>MRKKVIWIGLLGILGYGVIPSIWVRMKRLIFKKTNGHTLYLTFDDGPDHFYTPQLLDLLKKYQVKATFFVVGRFALENHDLIKRIQQEGHLIGFHSYEHKNALWKTPSYMKKDFDKGIEVMKDLGINVRYYRPPWGLISWMTLVQLHRYRLRLIIWHVMAEDWRKKNTSQMIKVKLIERTRANDIICLHDGRGKNRAPIHTIEALKDVIPLWISKGYKFETIDRYTSSNKSSSLRI</sequence>